<comment type="caution">
    <text evidence="5">The sequence shown here is derived from an EMBL/GenBank/DDBJ whole genome shotgun (WGS) entry which is preliminary data.</text>
</comment>
<dbReference type="InterPro" id="IPR035932">
    <property type="entry name" value="HflD-like_sf"/>
</dbReference>
<dbReference type="GO" id="GO:0005737">
    <property type="term" value="C:cytoplasm"/>
    <property type="evidence" value="ECO:0007669"/>
    <property type="project" value="UniProtKB-SubCell"/>
</dbReference>
<evidence type="ECO:0000313" key="6">
    <source>
        <dbReference type="Proteomes" id="UP000295247"/>
    </source>
</evidence>
<proteinExistence type="inferred from homology"/>
<evidence type="ECO:0000256" key="1">
    <source>
        <dbReference type="ARBA" id="ARBA00022475"/>
    </source>
</evidence>
<keyword evidence="3 4" id="KW-0472">Membrane</keyword>
<keyword evidence="2 4" id="KW-0963">Cytoplasm</keyword>
<dbReference type="InterPro" id="IPR007451">
    <property type="entry name" value="HflD"/>
</dbReference>
<sequence>MPYDNLDRLIAFAGLHQAAACVTRIAHRGSADVEMMEPCIYSLLQVDAESTAAVFGAPGALAPGARQVIAQLTGQPERNLELTRYVVTLIRLERALAREPGRLARLGEGIEAARDKLEHFPLLHPAILGHFADLYSETISTLTPRVMVQGNELHLGNPDNQSRVRALLLAGIRAAMLWRQVGGSRWHLLLRNRQILDDARTYLDRHED</sequence>
<keyword evidence="1 4" id="KW-1003">Cell membrane</keyword>
<evidence type="ECO:0000256" key="4">
    <source>
        <dbReference type="HAMAP-Rule" id="MF_00695"/>
    </source>
</evidence>
<dbReference type="PANTHER" id="PTHR38100">
    <property type="entry name" value="HIGH FREQUENCY LYSOGENIZATION PROTEIN HFLD"/>
    <property type="match status" value="1"/>
</dbReference>
<dbReference type="Pfam" id="PF04356">
    <property type="entry name" value="DUF489"/>
    <property type="match status" value="1"/>
</dbReference>
<protein>
    <recommendedName>
        <fullName evidence="4">High frequency lysogenization protein HflD homolog</fullName>
    </recommendedName>
</protein>
<dbReference type="HAMAP" id="MF_00695">
    <property type="entry name" value="HflD_protein"/>
    <property type="match status" value="1"/>
</dbReference>
<comment type="subcellular location">
    <subcellularLocation>
        <location evidence="4">Cytoplasm</location>
    </subcellularLocation>
    <subcellularLocation>
        <location evidence="4">Cell membrane</location>
        <topology evidence="4">Peripheral membrane protein</topology>
        <orientation evidence="4">Cytoplasmic side</orientation>
    </subcellularLocation>
</comment>
<dbReference type="PANTHER" id="PTHR38100:SF1">
    <property type="entry name" value="HIGH FREQUENCY LYSOGENIZATION PROTEIN HFLD"/>
    <property type="match status" value="1"/>
</dbReference>
<evidence type="ECO:0000313" key="5">
    <source>
        <dbReference type="EMBL" id="TCW35483.1"/>
    </source>
</evidence>
<organism evidence="5 6">
    <name type="scientific">Marichromatium gracile</name>
    <name type="common">Chromatium gracile</name>
    <dbReference type="NCBI Taxonomy" id="1048"/>
    <lineage>
        <taxon>Bacteria</taxon>
        <taxon>Pseudomonadati</taxon>
        <taxon>Pseudomonadota</taxon>
        <taxon>Gammaproteobacteria</taxon>
        <taxon>Chromatiales</taxon>
        <taxon>Chromatiaceae</taxon>
        <taxon>Marichromatium</taxon>
    </lineage>
</organism>
<dbReference type="AlphaFoldDB" id="A0A4R4A986"/>
<evidence type="ECO:0000256" key="2">
    <source>
        <dbReference type="ARBA" id="ARBA00022490"/>
    </source>
</evidence>
<name>A0A4R4A986_MARGR</name>
<dbReference type="SUPFAM" id="SSF101322">
    <property type="entry name" value="YcfC-like"/>
    <property type="match status" value="1"/>
</dbReference>
<reference evidence="5 6" key="1">
    <citation type="submission" date="2019-03" db="EMBL/GenBank/DDBJ databases">
        <title>Genomic Encyclopedia of Type Strains, Phase IV (KMG-IV): sequencing the most valuable type-strain genomes for metagenomic binning, comparative biology and taxonomic classification.</title>
        <authorList>
            <person name="Goeker M."/>
        </authorList>
    </citation>
    <scope>NUCLEOTIDE SEQUENCE [LARGE SCALE GENOMIC DNA]</scope>
    <source>
        <strain evidence="5 6">DSM 203</strain>
    </source>
</reference>
<dbReference type="NCBIfam" id="NF001246">
    <property type="entry name" value="PRK00218.1-2"/>
    <property type="match status" value="1"/>
</dbReference>
<comment type="similarity">
    <text evidence="4">Belongs to the HflD family.</text>
</comment>
<dbReference type="EMBL" id="SMDC01000006">
    <property type="protein sequence ID" value="TCW35483.1"/>
    <property type="molecule type" value="Genomic_DNA"/>
</dbReference>
<dbReference type="Gene3D" id="1.10.3890.10">
    <property type="entry name" value="HflD-like"/>
    <property type="match status" value="1"/>
</dbReference>
<dbReference type="GO" id="GO:0005886">
    <property type="term" value="C:plasma membrane"/>
    <property type="evidence" value="ECO:0007669"/>
    <property type="project" value="UniProtKB-SubCell"/>
</dbReference>
<dbReference type="RefSeq" id="WP_123141280.1">
    <property type="nucleotide sequence ID" value="NZ_JAKEDQ010000018.1"/>
</dbReference>
<accession>A0A4R4A986</accession>
<gene>
    <name evidence="4" type="primary">hflD</name>
    <name evidence="5" type="ORF">EDC29_10646</name>
</gene>
<evidence type="ECO:0000256" key="3">
    <source>
        <dbReference type="ARBA" id="ARBA00023136"/>
    </source>
</evidence>
<dbReference type="Proteomes" id="UP000295247">
    <property type="component" value="Unassembled WGS sequence"/>
</dbReference>